<evidence type="ECO:0000259" key="5">
    <source>
        <dbReference type="PROSITE" id="PS51011"/>
    </source>
</evidence>
<keyword evidence="7" id="KW-1185">Reference proteome</keyword>
<dbReference type="PANTHER" id="PTHR13964">
    <property type="entry name" value="RBP-RELATED"/>
    <property type="match status" value="1"/>
</dbReference>
<feature type="region of interest" description="Disordered" evidence="4">
    <location>
        <begin position="294"/>
        <end position="321"/>
    </location>
</feature>
<dbReference type="InterPro" id="IPR036431">
    <property type="entry name" value="ARID_dom_sf"/>
</dbReference>
<evidence type="ECO:0000313" key="6">
    <source>
        <dbReference type="EMBL" id="KAK1788519.1"/>
    </source>
</evidence>
<evidence type="ECO:0000256" key="2">
    <source>
        <dbReference type="ARBA" id="ARBA00023163"/>
    </source>
</evidence>
<dbReference type="GO" id="GO:0006357">
    <property type="term" value="P:regulation of transcription by RNA polymerase II"/>
    <property type="evidence" value="ECO:0007669"/>
    <property type="project" value="TreeGrafter"/>
</dbReference>
<dbReference type="Pfam" id="PF01388">
    <property type="entry name" value="ARID"/>
    <property type="match status" value="1"/>
</dbReference>
<dbReference type="PROSITE" id="PS51011">
    <property type="entry name" value="ARID"/>
    <property type="match status" value="1"/>
</dbReference>
<keyword evidence="3" id="KW-0539">Nucleus</keyword>
<gene>
    <name evidence="6" type="ORF">P4O66_016942</name>
</gene>
<keyword evidence="2" id="KW-0804">Transcription</keyword>
<sequence length="607" mass="67057">TTMMEKDATVETNGERTEEPTEESFLKDLYFFMKQRDTPIERIPHLGFKQIDLYVMFKAVKELGGYHQVTAQQLWKKIYNILGGNPRSTSAATCTRRHYEKLLLAYEYHLAGYGDEVPISPPRKRFRYDEYPPSAKRADFRHVTHFNQFIHPRPEALPGYFPLTQSVPTVRSLGAQMVPGASSAYLPALAFDTGSFRQPLDLLRHLAEEYKSTSGLVEPLNLSKKCSKMETTSNSPSSFAPLSTKKEPKFLNEAPPLYPSRGMAVDELGEQPGSVGGASMEKGPTPAQAIISPLRLDEPPERIIPTSSASSSTLWKAPPSPTPLLTHRASYSSTLPVSEPEKSFHAPWAKSRSSTPTQPSPVPFSSSHAPISPPRDPYSGMEIQIPLSLLQKWIKESIFYNSVAPAQHMPRHEPTKARSSPELISRERLNSKTLARLSDDQPADLSLKKHSRDPQEPKDDGSKHTPISFTSPMTANESHPAAADRSASVKPFRLCAPIQAPFSRELYHYGSPLKALEALEQDVGTRQPYAAATEGQAYVGHVSQGRGPVSAPAGVPWLQKTSGKSMAPSPPLVTVNSTSPPLIQVTPEQLKLLISSSPFRHEQRKIC</sequence>
<dbReference type="Gene3D" id="1.10.150.60">
    <property type="entry name" value="ARID DNA-binding domain"/>
    <property type="match status" value="1"/>
</dbReference>
<feature type="domain" description="ARID" evidence="5">
    <location>
        <begin position="19"/>
        <end position="111"/>
    </location>
</feature>
<dbReference type="SMART" id="SM00501">
    <property type="entry name" value="BRIGHT"/>
    <property type="match status" value="1"/>
</dbReference>
<proteinExistence type="predicted"/>
<dbReference type="InterPro" id="IPR051232">
    <property type="entry name" value="ARID/SWI1_ChromRemod"/>
</dbReference>
<dbReference type="InterPro" id="IPR001606">
    <property type="entry name" value="ARID_dom"/>
</dbReference>
<name>A0AAD8YXR1_9TELE</name>
<feature type="non-terminal residue" evidence="6">
    <location>
        <position position="1"/>
    </location>
</feature>
<protein>
    <recommendedName>
        <fullName evidence="5">ARID domain-containing protein</fullName>
    </recommendedName>
</protein>
<accession>A0AAD8YXR1</accession>
<feature type="compositionally biased region" description="Polar residues" evidence="4">
    <location>
        <begin position="305"/>
        <end position="314"/>
    </location>
</feature>
<organism evidence="6 7">
    <name type="scientific">Electrophorus voltai</name>
    <dbReference type="NCBI Taxonomy" id="2609070"/>
    <lineage>
        <taxon>Eukaryota</taxon>
        <taxon>Metazoa</taxon>
        <taxon>Chordata</taxon>
        <taxon>Craniata</taxon>
        <taxon>Vertebrata</taxon>
        <taxon>Euteleostomi</taxon>
        <taxon>Actinopterygii</taxon>
        <taxon>Neopterygii</taxon>
        <taxon>Teleostei</taxon>
        <taxon>Ostariophysi</taxon>
        <taxon>Gymnotiformes</taxon>
        <taxon>Gymnotoidei</taxon>
        <taxon>Gymnotidae</taxon>
        <taxon>Electrophorus</taxon>
    </lineage>
</organism>
<feature type="region of interest" description="Disordered" evidence="4">
    <location>
        <begin position="560"/>
        <end position="580"/>
    </location>
</feature>
<evidence type="ECO:0000256" key="3">
    <source>
        <dbReference type="ARBA" id="ARBA00023242"/>
    </source>
</evidence>
<feature type="region of interest" description="Disordered" evidence="4">
    <location>
        <begin position="343"/>
        <end position="377"/>
    </location>
</feature>
<evidence type="ECO:0000313" key="7">
    <source>
        <dbReference type="Proteomes" id="UP001239994"/>
    </source>
</evidence>
<dbReference type="PANTHER" id="PTHR13964:SF25">
    <property type="entry name" value="AT-RICH INTERACTIVE DOMAIN-CONTAINING PROTEIN 5A"/>
    <property type="match status" value="1"/>
</dbReference>
<dbReference type="CDD" id="cd16869">
    <property type="entry name" value="ARID_ARID5"/>
    <property type="match status" value="1"/>
</dbReference>
<dbReference type="SUPFAM" id="SSF46774">
    <property type="entry name" value="ARID-like"/>
    <property type="match status" value="1"/>
</dbReference>
<feature type="compositionally biased region" description="Basic and acidic residues" evidence="4">
    <location>
        <begin position="452"/>
        <end position="463"/>
    </location>
</feature>
<feature type="compositionally biased region" description="Polar residues" evidence="4">
    <location>
        <begin position="351"/>
        <end position="369"/>
    </location>
</feature>
<dbReference type="AlphaFoldDB" id="A0AAD8YXR1"/>
<dbReference type="Proteomes" id="UP001239994">
    <property type="component" value="Unassembled WGS sequence"/>
</dbReference>
<feature type="compositionally biased region" description="Polar residues" evidence="4">
    <location>
        <begin position="465"/>
        <end position="477"/>
    </location>
</feature>
<comment type="caution">
    <text evidence="6">The sequence shown here is derived from an EMBL/GenBank/DDBJ whole genome shotgun (WGS) entry which is preliminary data.</text>
</comment>
<feature type="region of interest" description="Disordered" evidence="4">
    <location>
        <begin position="407"/>
        <end position="487"/>
    </location>
</feature>
<reference evidence="6" key="1">
    <citation type="submission" date="2023-03" db="EMBL/GenBank/DDBJ databases">
        <title>Electrophorus voltai genome.</title>
        <authorList>
            <person name="Bian C."/>
        </authorList>
    </citation>
    <scope>NUCLEOTIDE SEQUENCE</scope>
    <source>
        <strain evidence="6">CB-2022</strain>
        <tissue evidence="6">Muscle</tissue>
    </source>
</reference>
<keyword evidence="1" id="KW-0805">Transcription regulation</keyword>
<evidence type="ECO:0000256" key="1">
    <source>
        <dbReference type="ARBA" id="ARBA00023015"/>
    </source>
</evidence>
<dbReference type="SMART" id="SM01014">
    <property type="entry name" value="ARID"/>
    <property type="match status" value="1"/>
</dbReference>
<evidence type="ECO:0000256" key="4">
    <source>
        <dbReference type="SAM" id="MobiDB-lite"/>
    </source>
</evidence>
<dbReference type="EMBL" id="JAROKS010000023">
    <property type="protein sequence ID" value="KAK1788519.1"/>
    <property type="molecule type" value="Genomic_DNA"/>
</dbReference>
<dbReference type="GO" id="GO:0000976">
    <property type="term" value="F:transcription cis-regulatory region binding"/>
    <property type="evidence" value="ECO:0007669"/>
    <property type="project" value="TreeGrafter"/>
</dbReference>
<dbReference type="GO" id="GO:0005634">
    <property type="term" value="C:nucleus"/>
    <property type="evidence" value="ECO:0007669"/>
    <property type="project" value="TreeGrafter"/>
</dbReference>